<dbReference type="InterPro" id="IPR036237">
    <property type="entry name" value="Xyl_isomerase-like_sf"/>
</dbReference>
<dbReference type="InterPro" id="IPR013022">
    <property type="entry name" value="Xyl_isomerase-like_TIM-brl"/>
</dbReference>
<dbReference type="GO" id="GO:0016853">
    <property type="term" value="F:isomerase activity"/>
    <property type="evidence" value="ECO:0007669"/>
    <property type="project" value="UniProtKB-KW"/>
</dbReference>
<accession>A0A562J8F0</accession>
<feature type="domain" description="Xylose isomerase-like TIM barrel" evidence="1">
    <location>
        <begin position="19"/>
        <end position="243"/>
    </location>
</feature>
<evidence type="ECO:0000313" key="3">
    <source>
        <dbReference type="Proteomes" id="UP000315343"/>
    </source>
</evidence>
<dbReference type="Proteomes" id="UP000315343">
    <property type="component" value="Unassembled WGS sequence"/>
</dbReference>
<evidence type="ECO:0000259" key="1">
    <source>
        <dbReference type="Pfam" id="PF01261"/>
    </source>
</evidence>
<dbReference type="Gene3D" id="3.20.20.150">
    <property type="entry name" value="Divalent-metal-dependent TIM barrel enzymes"/>
    <property type="match status" value="1"/>
</dbReference>
<dbReference type="PANTHER" id="PTHR12110:SF53">
    <property type="entry name" value="BLR5974 PROTEIN"/>
    <property type="match status" value="1"/>
</dbReference>
<proteinExistence type="predicted"/>
<protein>
    <submittedName>
        <fullName evidence="2">Sugar phosphate isomerase/epimerase</fullName>
    </submittedName>
</protein>
<evidence type="ECO:0000313" key="2">
    <source>
        <dbReference type="EMBL" id="TWH79340.1"/>
    </source>
</evidence>
<dbReference type="OrthoDB" id="270844at2"/>
<keyword evidence="3" id="KW-1185">Reference proteome</keyword>
<reference evidence="2 3" key="1">
    <citation type="submission" date="2019-07" db="EMBL/GenBank/DDBJ databases">
        <title>Genomic Encyclopedia of Type Strains, Phase I: the one thousand microbial genomes (KMG-I) project.</title>
        <authorList>
            <person name="Kyrpides N."/>
        </authorList>
    </citation>
    <scope>NUCLEOTIDE SEQUENCE [LARGE SCALE GENOMIC DNA]</scope>
    <source>
        <strain evidence="2 3">DSM 13558</strain>
    </source>
</reference>
<dbReference type="Pfam" id="PF01261">
    <property type="entry name" value="AP_endonuc_2"/>
    <property type="match status" value="1"/>
</dbReference>
<name>A0A562J8F0_9FIRM</name>
<dbReference type="InterPro" id="IPR050312">
    <property type="entry name" value="IolE/XylAMocC-like"/>
</dbReference>
<dbReference type="AlphaFoldDB" id="A0A562J8F0"/>
<gene>
    <name evidence="2" type="ORF">LY60_02316</name>
</gene>
<dbReference type="SUPFAM" id="SSF51658">
    <property type="entry name" value="Xylose isomerase-like"/>
    <property type="match status" value="1"/>
</dbReference>
<comment type="caution">
    <text evidence="2">The sequence shown here is derived from an EMBL/GenBank/DDBJ whole genome shotgun (WGS) entry which is preliminary data.</text>
</comment>
<dbReference type="EMBL" id="VLKH01000006">
    <property type="protein sequence ID" value="TWH79340.1"/>
    <property type="molecule type" value="Genomic_DNA"/>
</dbReference>
<dbReference type="RefSeq" id="WP_145083606.1">
    <property type="nucleotide sequence ID" value="NZ_VLKH01000006.1"/>
</dbReference>
<dbReference type="PANTHER" id="PTHR12110">
    <property type="entry name" value="HYDROXYPYRUVATE ISOMERASE"/>
    <property type="match status" value="1"/>
</dbReference>
<organism evidence="2 3">
    <name type="scientific">Sedimentibacter saalensis</name>
    <dbReference type="NCBI Taxonomy" id="130788"/>
    <lineage>
        <taxon>Bacteria</taxon>
        <taxon>Bacillati</taxon>
        <taxon>Bacillota</taxon>
        <taxon>Tissierellia</taxon>
        <taxon>Sedimentibacter</taxon>
    </lineage>
</organism>
<keyword evidence="2" id="KW-0413">Isomerase</keyword>
<sequence>MKLGMPALVEYTSINELVELCLKLKLDFIELNMNLPYNFIENINPSKLKKITQDKGIEFTMHMPDDADIGTFYESVREGYVKLFSDTIDWAERAGIKLLNMHIIEGAKMTLPDRKVYIYDQYSEEFTNNFIKSIKTLSQKAEEKNVILSIENSSNFGKVFIQKTLDESITYPNIKLTWDTGHDAVSSFTDRKYLMENEKSIAHMHIHDCLHKKDHQVLFEGELDIMELMNFAEQKDIRALVEVKTAEALEKSIFALREKI</sequence>